<gene>
    <name evidence="2" type="ORF">OLEA9_A002851</name>
</gene>
<accession>A0A8S0PI52</accession>
<feature type="region of interest" description="Disordered" evidence="1">
    <location>
        <begin position="1"/>
        <end position="38"/>
    </location>
</feature>
<evidence type="ECO:0000313" key="3">
    <source>
        <dbReference type="Proteomes" id="UP000594638"/>
    </source>
</evidence>
<keyword evidence="3" id="KW-1185">Reference proteome</keyword>
<dbReference type="PANTHER" id="PTHR34567">
    <property type="entry name" value="FK506-BINDING-LIKE PROTEIN"/>
    <property type="match status" value="1"/>
</dbReference>
<dbReference type="AlphaFoldDB" id="A0A8S0PI52"/>
<dbReference type="PANTHER" id="PTHR34567:SF3">
    <property type="entry name" value="FK506-BINDING-LIKE PROTEIN"/>
    <property type="match status" value="1"/>
</dbReference>
<comment type="caution">
    <text evidence="2">The sequence shown here is derived from an EMBL/GenBank/DDBJ whole genome shotgun (WGS) entry which is preliminary data.</text>
</comment>
<sequence>MGNWNRRYVPKKKHRYDYEDPPPSPPRTHQTRSRHSGFKHAGVPSWEIDYCNSVRVPWRKILASKKYICCYPSVDEWDASAGEEALNDAKKRYWSHINGLLCDNPLPNPDLYIDEIDWNSYIDPELISDLDRQFFNPDNVDKFDKLDTIKEEGDTVLECAKAKDDKDQTHDDNPWERNLVEDTGNLIDIKQGWNQWDDSINLKNVNPWEESHSQLEVSLKGNAWTGENESWGWNPGPNETWPPANVDCTSGNHWNSGTQIVDARQGGWGQKENSSSCWRSGNTGGQELRSPVNCENPREGRIFKGGGYSRETSWCENGNESWAWKQSEYQSNNTDYWDSRRLRRGGRAFNGGYRKRESSPQHTRYKSSRYEGDFCRNSRQW</sequence>
<dbReference type="Proteomes" id="UP000594638">
    <property type="component" value="Unassembled WGS sequence"/>
</dbReference>
<feature type="region of interest" description="Disordered" evidence="1">
    <location>
        <begin position="267"/>
        <end position="291"/>
    </location>
</feature>
<name>A0A8S0PI52_OLEEU</name>
<dbReference type="OrthoDB" id="1888797at2759"/>
<feature type="compositionally biased region" description="Polar residues" evidence="1">
    <location>
        <begin position="271"/>
        <end position="281"/>
    </location>
</feature>
<dbReference type="Gramene" id="OE9A002851T1">
    <property type="protein sequence ID" value="OE9A002851C1"/>
    <property type="gene ID" value="OE9A002851"/>
</dbReference>
<protein>
    <submittedName>
        <fullName evidence="2">Uncharacterized protein</fullName>
    </submittedName>
</protein>
<feature type="compositionally biased region" description="Basic residues" evidence="1">
    <location>
        <begin position="29"/>
        <end position="38"/>
    </location>
</feature>
<proteinExistence type="predicted"/>
<reference evidence="2 3" key="1">
    <citation type="submission" date="2019-12" db="EMBL/GenBank/DDBJ databases">
        <authorList>
            <person name="Alioto T."/>
            <person name="Alioto T."/>
            <person name="Gomez Garrido J."/>
        </authorList>
    </citation>
    <scope>NUCLEOTIDE SEQUENCE [LARGE SCALE GENOMIC DNA]</scope>
</reference>
<organism evidence="2 3">
    <name type="scientific">Olea europaea subsp. europaea</name>
    <dbReference type="NCBI Taxonomy" id="158383"/>
    <lineage>
        <taxon>Eukaryota</taxon>
        <taxon>Viridiplantae</taxon>
        <taxon>Streptophyta</taxon>
        <taxon>Embryophyta</taxon>
        <taxon>Tracheophyta</taxon>
        <taxon>Spermatophyta</taxon>
        <taxon>Magnoliopsida</taxon>
        <taxon>eudicotyledons</taxon>
        <taxon>Gunneridae</taxon>
        <taxon>Pentapetalae</taxon>
        <taxon>asterids</taxon>
        <taxon>lamiids</taxon>
        <taxon>Lamiales</taxon>
        <taxon>Oleaceae</taxon>
        <taxon>Oleeae</taxon>
        <taxon>Olea</taxon>
    </lineage>
</organism>
<evidence type="ECO:0000256" key="1">
    <source>
        <dbReference type="SAM" id="MobiDB-lite"/>
    </source>
</evidence>
<dbReference type="EMBL" id="CACTIH010000094">
    <property type="protein sequence ID" value="CAA2953587.1"/>
    <property type="molecule type" value="Genomic_DNA"/>
</dbReference>
<evidence type="ECO:0000313" key="2">
    <source>
        <dbReference type="EMBL" id="CAA2953587.1"/>
    </source>
</evidence>